<dbReference type="EMBL" id="BAAAQQ010000013">
    <property type="protein sequence ID" value="GAA2131884.1"/>
    <property type="molecule type" value="Genomic_DNA"/>
</dbReference>
<sequence length="283" mass="31632">MCALCASEAVNDSGGGVTVLQTEGMTDIPSPGVPAYDRRVEVEALLAEDTSVLGHLWAYEQEGLTPQQMAEREGTVTTGWVSIYRMLVRVLRDGEVPTAPSMATTAARRVRKWLKNPNLSPSLRAELQDQEALITSRAEDTSAVAEETETAVETSKRAEAAGRPGVYVWSLPHYLNYPVDQKRGHTLYKVGHSSVDAYNRVRDARWVGLPEDPVLRRIYPVDASAAAEREFHEALRAADHFQQVNVKAGTEWYLTSLRYLDYIARRMRLDVEEYNAQYETGSE</sequence>
<comment type="caution">
    <text evidence="1">The sequence shown here is derived from an EMBL/GenBank/DDBJ whole genome shotgun (WGS) entry which is preliminary data.</text>
</comment>
<accession>A0ABN2YV63</accession>
<gene>
    <name evidence="1" type="ORF">GCM10009843_35860</name>
</gene>
<keyword evidence="2" id="KW-1185">Reference proteome</keyword>
<proteinExistence type="predicted"/>
<protein>
    <recommendedName>
        <fullName evidence="3">GIY-YIG nuclease family protein</fullName>
    </recommendedName>
</protein>
<organism evidence="1 2">
    <name type="scientific">Nocardioides bigeumensis</name>
    <dbReference type="NCBI Taxonomy" id="433657"/>
    <lineage>
        <taxon>Bacteria</taxon>
        <taxon>Bacillati</taxon>
        <taxon>Actinomycetota</taxon>
        <taxon>Actinomycetes</taxon>
        <taxon>Propionibacteriales</taxon>
        <taxon>Nocardioidaceae</taxon>
        <taxon>Nocardioides</taxon>
    </lineage>
</organism>
<reference evidence="1 2" key="1">
    <citation type="journal article" date="2019" name="Int. J. Syst. Evol. Microbiol.">
        <title>The Global Catalogue of Microorganisms (GCM) 10K type strain sequencing project: providing services to taxonomists for standard genome sequencing and annotation.</title>
        <authorList>
            <consortium name="The Broad Institute Genomics Platform"/>
            <consortium name="The Broad Institute Genome Sequencing Center for Infectious Disease"/>
            <person name="Wu L."/>
            <person name="Ma J."/>
        </authorList>
    </citation>
    <scope>NUCLEOTIDE SEQUENCE [LARGE SCALE GENOMIC DNA]</scope>
    <source>
        <strain evidence="1 2">JCM 16021</strain>
    </source>
</reference>
<evidence type="ECO:0000313" key="1">
    <source>
        <dbReference type="EMBL" id="GAA2131884.1"/>
    </source>
</evidence>
<evidence type="ECO:0008006" key="3">
    <source>
        <dbReference type="Google" id="ProtNLM"/>
    </source>
</evidence>
<evidence type="ECO:0000313" key="2">
    <source>
        <dbReference type="Proteomes" id="UP001500575"/>
    </source>
</evidence>
<dbReference type="Proteomes" id="UP001500575">
    <property type="component" value="Unassembled WGS sequence"/>
</dbReference>
<name>A0ABN2YV63_9ACTN</name>